<keyword evidence="2" id="KW-1185">Reference proteome</keyword>
<gene>
    <name evidence="1" type="ORF">BDN72DRAFT_883848</name>
</gene>
<dbReference type="EMBL" id="ML208902">
    <property type="protein sequence ID" value="TFK59750.1"/>
    <property type="molecule type" value="Genomic_DNA"/>
</dbReference>
<evidence type="ECO:0000313" key="1">
    <source>
        <dbReference type="EMBL" id="TFK59750.1"/>
    </source>
</evidence>
<reference evidence="1 2" key="1">
    <citation type="journal article" date="2019" name="Nat. Ecol. Evol.">
        <title>Megaphylogeny resolves global patterns of mushroom evolution.</title>
        <authorList>
            <person name="Varga T."/>
            <person name="Krizsan K."/>
            <person name="Foldi C."/>
            <person name="Dima B."/>
            <person name="Sanchez-Garcia M."/>
            <person name="Sanchez-Ramirez S."/>
            <person name="Szollosi G.J."/>
            <person name="Szarkandi J.G."/>
            <person name="Papp V."/>
            <person name="Albert L."/>
            <person name="Andreopoulos W."/>
            <person name="Angelini C."/>
            <person name="Antonin V."/>
            <person name="Barry K.W."/>
            <person name="Bougher N.L."/>
            <person name="Buchanan P."/>
            <person name="Buyck B."/>
            <person name="Bense V."/>
            <person name="Catcheside P."/>
            <person name="Chovatia M."/>
            <person name="Cooper J."/>
            <person name="Damon W."/>
            <person name="Desjardin D."/>
            <person name="Finy P."/>
            <person name="Geml J."/>
            <person name="Haridas S."/>
            <person name="Hughes K."/>
            <person name="Justo A."/>
            <person name="Karasinski D."/>
            <person name="Kautmanova I."/>
            <person name="Kiss B."/>
            <person name="Kocsube S."/>
            <person name="Kotiranta H."/>
            <person name="LaButti K.M."/>
            <person name="Lechner B.E."/>
            <person name="Liimatainen K."/>
            <person name="Lipzen A."/>
            <person name="Lukacs Z."/>
            <person name="Mihaltcheva S."/>
            <person name="Morgado L.N."/>
            <person name="Niskanen T."/>
            <person name="Noordeloos M.E."/>
            <person name="Ohm R.A."/>
            <person name="Ortiz-Santana B."/>
            <person name="Ovrebo C."/>
            <person name="Racz N."/>
            <person name="Riley R."/>
            <person name="Savchenko A."/>
            <person name="Shiryaev A."/>
            <person name="Soop K."/>
            <person name="Spirin V."/>
            <person name="Szebenyi C."/>
            <person name="Tomsovsky M."/>
            <person name="Tulloss R.E."/>
            <person name="Uehling J."/>
            <person name="Grigoriev I.V."/>
            <person name="Vagvolgyi C."/>
            <person name="Papp T."/>
            <person name="Martin F.M."/>
            <person name="Miettinen O."/>
            <person name="Hibbett D.S."/>
            <person name="Nagy L.G."/>
        </authorList>
    </citation>
    <scope>NUCLEOTIDE SEQUENCE [LARGE SCALE GENOMIC DNA]</scope>
    <source>
        <strain evidence="1 2">NL-1719</strain>
    </source>
</reference>
<organism evidence="1 2">
    <name type="scientific">Pluteus cervinus</name>
    <dbReference type="NCBI Taxonomy" id="181527"/>
    <lineage>
        <taxon>Eukaryota</taxon>
        <taxon>Fungi</taxon>
        <taxon>Dikarya</taxon>
        <taxon>Basidiomycota</taxon>
        <taxon>Agaricomycotina</taxon>
        <taxon>Agaricomycetes</taxon>
        <taxon>Agaricomycetidae</taxon>
        <taxon>Agaricales</taxon>
        <taxon>Pluteineae</taxon>
        <taxon>Pluteaceae</taxon>
        <taxon>Pluteus</taxon>
    </lineage>
</organism>
<evidence type="ECO:0000313" key="2">
    <source>
        <dbReference type="Proteomes" id="UP000308600"/>
    </source>
</evidence>
<proteinExistence type="predicted"/>
<protein>
    <submittedName>
        <fullName evidence="1">Uncharacterized protein</fullName>
    </submittedName>
</protein>
<dbReference type="Proteomes" id="UP000308600">
    <property type="component" value="Unassembled WGS sequence"/>
</dbReference>
<accession>A0ACD3A2X0</accession>
<name>A0ACD3A2X0_9AGAR</name>
<sequence>MHDGQSSILTDLCLVSPYFLWPDNLGFRAITRKFGVHVHLALFRFHKSHLLGLPEHPIGGCSWTLLRHVRLFPGEVILITSINQVQNYPGHMSLSIDRRCLQRSTCSRSSELDNMAERFTRAVHHFGPVFVPVWYQFPPPTYPSFCGYNIGLSFVDVIEISNRYDPNVDRVLAVATPRCGPQRRMLIILVLTLAFFRVQAAPFSEAGPATDPTLAQLVVVVVDGVGRREAARMFESPGRTKQLPFWAETFSTRTPTSSAWLVTSEANPPFQTSYYLCWVSKSISAKGTSCRIPKKSLREGSNARSSLQTGVRRTFDHLEVKPPLALYRKLCILTTLCPWLFGLVRSCENESRIERWVDRLKLTRLIPLGDIRGQWQGEDSPDITTKFVKIETLQLTEPSRRFLQGLIWPKDRLSDELQRLCRLRAGHTANTRPTSIKHIDNAKTPPVPLSPYLHWDFIFDLLFRPPSHREFDKLYEVKYWSDLYNGPQMLTVLVLTLAFFRVQAAPFSDAGPATDPTLAHTVFFGIQPRTAGAEANMRTLYDIVRSCVFTIAACVYRAVHQNIPDPEATMWGKLRVRIKMTFYALIAPEAFIWWAMRQRYGAIEIARRVNELKYGLNWTQTHGQFAQMGGFARKDNKHVLYPETLIELLAEGCIDLDQLKLTKEDIDDKSKGDILSKALVAFQTTWFVFECIARLQQKLPLLELEVVTLAFAVLNVITYALWWYKPLNVLRPIYLHIRETPEGWSRGQIDYVEDDGWWKSMLERFIKRPVLAVAKPILQLFGVVVYTEIQAEEKRDGMVARGRAALGEMVDAIKEDVGKRPWWMTVWKRLMKKPFVAVAWPLFELFRDAEVHRGATHVSTFYGMEIPEEKDDLVPRLSCFIGMIFGAIHFLSWHSIFPTRTELLLWRISSIVLVVQPAFIMLNDLSDESYHRAPSGSWRESIARVLSNFFLFLSLFVGPIPYILARFCLLILAFLTLDHLPPRALDSITWTFYIPHL</sequence>